<dbReference type="GO" id="GO:0005886">
    <property type="term" value="C:plasma membrane"/>
    <property type="evidence" value="ECO:0007669"/>
    <property type="project" value="TreeGrafter"/>
</dbReference>
<dbReference type="GO" id="GO:0005794">
    <property type="term" value="C:Golgi apparatus"/>
    <property type="evidence" value="ECO:0007669"/>
    <property type="project" value="TreeGrafter"/>
</dbReference>
<evidence type="ECO:0000313" key="6">
    <source>
        <dbReference type="Proteomes" id="UP001194746"/>
    </source>
</evidence>
<evidence type="ECO:0000256" key="2">
    <source>
        <dbReference type="SAM" id="MobiDB-lite"/>
    </source>
</evidence>
<keyword evidence="4" id="KW-0732">Signal</keyword>
<feature type="region of interest" description="Disordered" evidence="2">
    <location>
        <begin position="317"/>
        <end position="337"/>
    </location>
</feature>
<reference evidence="5" key="2">
    <citation type="submission" date="2020-02" db="EMBL/GenBank/DDBJ databases">
        <authorList>
            <person name="Gilchrist C.L.M."/>
            <person name="Chooi Y.-H."/>
        </authorList>
    </citation>
    <scope>NUCLEOTIDE SEQUENCE</scope>
    <source>
        <strain evidence="5">MST-FP2251</strain>
    </source>
</reference>
<feature type="region of interest" description="Disordered" evidence="2">
    <location>
        <begin position="117"/>
        <end position="171"/>
    </location>
</feature>
<evidence type="ECO:0000256" key="4">
    <source>
        <dbReference type="SAM" id="SignalP"/>
    </source>
</evidence>
<name>A0AAD4CB90_ASPNN</name>
<keyword evidence="3" id="KW-0812">Transmembrane</keyword>
<dbReference type="Proteomes" id="UP001194746">
    <property type="component" value="Unassembled WGS sequence"/>
</dbReference>
<feature type="chain" id="PRO_5042144875" description="Apple domain-containing protein" evidence="4">
    <location>
        <begin position="19"/>
        <end position="404"/>
    </location>
</feature>
<reference evidence="5" key="1">
    <citation type="journal article" date="2019" name="Beilstein J. Org. Chem.">
        <title>Nanangenines: drimane sesquiterpenoids as the dominant metabolite cohort of a novel Australian fungus, Aspergillus nanangensis.</title>
        <authorList>
            <person name="Lacey H.J."/>
            <person name="Gilchrist C.L.M."/>
            <person name="Crombie A."/>
            <person name="Kalaitzis J.A."/>
            <person name="Vuong D."/>
            <person name="Rutledge P.J."/>
            <person name="Turner P."/>
            <person name="Pitt J.I."/>
            <person name="Lacey E."/>
            <person name="Chooi Y.H."/>
            <person name="Piggott A.M."/>
        </authorList>
    </citation>
    <scope>NUCLEOTIDE SEQUENCE</scope>
    <source>
        <strain evidence="5">MST-FP2251</strain>
    </source>
</reference>
<evidence type="ECO:0000256" key="3">
    <source>
        <dbReference type="SAM" id="Phobius"/>
    </source>
</evidence>
<dbReference type="EMBL" id="VCAU01000188">
    <property type="protein sequence ID" value="KAF9883073.1"/>
    <property type="molecule type" value="Genomic_DNA"/>
</dbReference>
<keyword evidence="3" id="KW-1133">Transmembrane helix</keyword>
<dbReference type="PANTHER" id="PTHR45711:SF3">
    <property type="entry name" value="CLC CHANNEL"/>
    <property type="match status" value="1"/>
</dbReference>
<sequence length="404" mass="44428">MKTTLYFLGLSFLAAASAPKVKRLCPATKIVKRALSVSGICARMTLRRFRRSPADDGQVRQVNQQNFLIRCGKANTYAGWEGGHTKSLYDCIELCSKDKRCVALDRSNAGRCVLKRGGNMVPQEEPQDSQPTSDNERQRSVSRTAPPSPSAVRRSHSLLSESHTEYQSLETPLEVTETTSLLANPRDGRRGVPRRSYTNISSNSAVALIGCITAAIAYFVDVTEDFVFDAKEGFCTTRWFHSRQACCDDTYECPQWRSWSRILRPSGTDDQWVDFAVFVFWVLVLAMVSCFLTLMTKTVVPSSVSLTTLDENLAAAESRGRRSHGVGSPDSDLSPRADYVIPTRPDMVYYSAAGSGVAEVKVINSGFVLHVGPQLSADLVPKIHIATVDNDSPSIATKQAGNRT</sequence>
<feature type="transmembrane region" description="Helical" evidence="3">
    <location>
        <begin position="272"/>
        <end position="294"/>
    </location>
</feature>
<proteinExistence type="predicted"/>
<accession>A0AAD4CB90</accession>
<keyword evidence="1" id="KW-0813">Transport</keyword>
<keyword evidence="3" id="KW-0472">Membrane</keyword>
<feature type="compositionally biased region" description="Polar residues" evidence="2">
    <location>
        <begin position="157"/>
        <end position="171"/>
    </location>
</feature>
<evidence type="ECO:0000256" key="1">
    <source>
        <dbReference type="ARBA" id="ARBA00023065"/>
    </source>
</evidence>
<dbReference type="AlphaFoldDB" id="A0AAD4CB90"/>
<feature type="signal peptide" evidence="4">
    <location>
        <begin position="1"/>
        <end position="18"/>
    </location>
</feature>
<evidence type="ECO:0008006" key="7">
    <source>
        <dbReference type="Google" id="ProtNLM"/>
    </source>
</evidence>
<dbReference type="GO" id="GO:0005769">
    <property type="term" value="C:early endosome"/>
    <property type="evidence" value="ECO:0007669"/>
    <property type="project" value="TreeGrafter"/>
</dbReference>
<gene>
    <name evidence="5" type="ORF">FE257_004130</name>
</gene>
<dbReference type="GO" id="GO:0005247">
    <property type="term" value="F:voltage-gated chloride channel activity"/>
    <property type="evidence" value="ECO:0007669"/>
    <property type="project" value="TreeGrafter"/>
</dbReference>
<protein>
    <recommendedName>
        <fullName evidence="7">Apple domain-containing protein</fullName>
    </recommendedName>
</protein>
<keyword evidence="6" id="KW-1185">Reference proteome</keyword>
<evidence type="ECO:0000313" key="5">
    <source>
        <dbReference type="EMBL" id="KAF9883073.1"/>
    </source>
</evidence>
<dbReference type="PANTHER" id="PTHR45711">
    <property type="entry name" value="CHLORIDE CHANNEL PROTEIN"/>
    <property type="match status" value="1"/>
</dbReference>
<organism evidence="5 6">
    <name type="scientific">Aspergillus nanangensis</name>
    <dbReference type="NCBI Taxonomy" id="2582783"/>
    <lineage>
        <taxon>Eukaryota</taxon>
        <taxon>Fungi</taxon>
        <taxon>Dikarya</taxon>
        <taxon>Ascomycota</taxon>
        <taxon>Pezizomycotina</taxon>
        <taxon>Eurotiomycetes</taxon>
        <taxon>Eurotiomycetidae</taxon>
        <taxon>Eurotiales</taxon>
        <taxon>Aspergillaceae</taxon>
        <taxon>Aspergillus</taxon>
        <taxon>Aspergillus subgen. Circumdati</taxon>
    </lineage>
</organism>
<keyword evidence="1" id="KW-0406">Ion transport</keyword>
<comment type="caution">
    <text evidence="5">The sequence shown here is derived from an EMBL/GenBank/DDBJ whole genome shotgun (WGS) entry which is preliminary data.</text>
</comment>